<dbReference type="InterPro" id="IPR006311">
    <property type="entry name" value="TAT_signal"/>
</dbReference>
<dbReference type="InterPro" id="IPR019546">
    <property type="entry name" value="TAT_signal_bac_arc"/>
</dbReference>
<comment type="caution">
    <text evidence="2">The sequence shown here is derived from an EMBL/GenBank/DDBJ whole genome shotgun (WGS) entry which is preliminary data.</text>
</comment>
<organism evidence="2 3">
    <name type="scientific">Candidatus Acididesulfobacter diazotrophicus</name>
    <dbReference type="NCBI Taxonomy" id="2597226"/>
    <lineage>
        <taxon>Bacteria</taxon>
        <taxon>Deltaproteobacteria</taxon>
        <taxon>Candidatus Acidulodesulfobacterales</taxon>
        <taxon>Candidatus Acididesulfobacter</taxon>
    </lineage>
</organism>
<sequence>MEDPKMDEHVSRRDFIKKTAVITLAAVVPISIVSDAATALAAPKPKIDKPGQKIHINKTKLKEFKGKEIIWPAKGSAEYKKMMLPKIHLPLIAQNGGLVPLALASDHPMEKSNYIRAYHVFDLNNPVPHIASFYLTPENGKAFIATRVKIQQESYVQVVTEYSNGLLYGDRKFIKVTVGGC</sequence>
<dbReference type="InterPro" id="IPR036073">
    <property type="entry name" value="Desulfoferrodoxin_Fe-bd_dom_sf"/>
</dbReference>
<gene>
    <name evidence="2" type="ORF">EVG15_00635</name>
</gene>
<dbReference type="PROSITE" id="PS51318">
    <property type="entry name" value="TAT"/>
    <property type="match status" value="1"/>
</dbReference>
<feature type="domain" description="Ig-like SoxY" evidence="1">
    <location>
        <begin position="86"/>
        <end position="181"/>
    </location>
</feature>
<dbReference type="Pfam" id="PF13501">
    <property type="entry name" value="SoxY"/>
    <property type="match status" value="1"/>
</dbReference>
<accession>A0A519BQ63</accession>
<dbReference type="InterPro" id="IPR038162">
    <property type="entry name" value="SoxY_sf"/>
</dbReference>
<dbReference type="GO" id="GO:0016491">
    <property type="term" value="F:oxidoreductase activity"/>
    <property type="evidence" value="ECO:0007669"/>
    <property type="project" value="InterPro"/>
</dbReference>
<dbReference type="EMBL" id="SGBB01000001">
    <property type="protein sequence ID" value="RZD19421.1"/>
    <property type="molecule type" value="Genomic_DNA"/>
</dbReference>
<reference evidence="2 3" key="1">
    <citation type="journal article" date="2019" name="ISME J.">
        <title>Insights into ecological role of a new deltaproteobacterial order Candidatus Acidulodesulfobacterales by metagenomics and metatranscriptomics.</title>
        <authorList>
            <person name="Tan S."/>
            <person name="Liu J."/>
            <person name="Fang Y."/>
            <person name="Hedlund B.P."/>
            <person name="Lian Z.H."/>
            <person name="Huang L.Y."/>
            <person name="Li J.T."/>
            <person name="Huang L.N."/>
            <person name="Li W.J."/>
            <person name="Jiang H.C."/>
            <person name="Dong H.L."/>
            <person name="Shu W.S."/>
        </authorList>
    </citation>
    <scope>NUCLEOTIDE SEQUENCE [LARGE SCALE GENOMIC DNA]</scope>
    <source>
        <strain evidence="2">AP1</strain>
    </source>
</reference>
<dbReference type="SUPFAM" id="SSF49367">
    <property type="entry name" value="Superoxide reductase-like"/>
    <property type="match status" value="1"/>
</dbReference>
<protein>
    <submittedName>
        <fullName evidence="2">Twin-arginine translocation signal domain-containing protein</fullName>
    </submittedName>
</protein>
<evidence type="ECO:0000313" key="3">
    <source>
        <dbReference type="Proteomes" id="UP000319296"/>
    </source>
</evidence>
<dbReference type="Proteomes" id="UP000319296">
    <property type="component" value="Unassembled WGS sequence"/>
</dbReference>
<name>A0A519BQ63_9DELT</name>
<dbReference type="GO" id="GO:0005506">
    <property type="term" value="F:iron ion binding"/>
    <property type="evidence" value="ECO:0007669"/>
    <property type="project" value="InterPro"/>
</dbReference>
<dbReference type="InterPro" id="IPR032711">
    <property type="entry name" value="SoxY"/>
</dbReference>
<evidence type="ECO:0000259" key="1">
    <source>
        <dbReference type="Pfam" id="PF13501"/>
    </source>
</evidence>
<dbReference type="AlphaFoldDB" id="A0A519BQ63"/>
<evidence type="ECO:0000313" key="2">
    <source>
        <dbReference type="EMBL" id="RZD19421.1"/>
    </source>
</evidence>
<dbReference type="Gene3D" id="2.60.40.2470">
    <property type="entry name" value="SoxY domain"/>
    <property type="match status" value="1"/>
</dbReference>
<proteinExistence type="predicted"/>
<dbReference type="NCBIfam" id="TIGR01409">
    <property type="entry name" value="TAT_signal_seq"/>
    <property type="match status" value="1"/>
</dbReference>